<dbReference type="Pfam" id="PF00453">
    <property type="entry name" value="Ribosomal_L20"/>
    <property type="match status" value="1"/>
</dbReference>
<comment type="subcellular location">
    <subcellularLocation>
        <location evidence="7">Plastid</location>
        <location evidence="7">Chloroplast</location>
    </subcellularLocation>
</comment>
<organism evidence="10">
    <name type="scientific">Hafniomonas laevis</name>
    <dbReference type="NCBI Taxonomy" id="436124"/>
    <lineage>
        <taxon>Eukaryota</taxon>
        <taxon>Viridiplantae</taxon>
        <taxon>Chlorophyta</taxon>
        <taxon>core chlorophytes</taxon>
        <taxon>Chlorophyceae</taxon>
        <taxon>CS clade</taxon>
        <taxon>Chlamydomonadales</taxon>
        <taxon>Dunaliellaceae</taxon>
        <taxon>Hafniomonas</taxon>
    </lineage>
</organism>
<dbReference type="GO" id="GO:0000027">
    <property type="term" value="P:ribosomal large subunit assembly"/>
    <property type="evidence" value="ECO:0007669"/>
    <property type="project" value="UniProtKB-UniRule"/>
</dbReference>
<keyword evidence="5 7" id="KW-0687">Ribonucleoprotein</keyword>
<dbReference type="GO" id="GO:0019843">
    <property type="term" value="F:rRNA binding"/>
    <property type="evidence" value="ECO:0007669"/>
    <property type="project" value="UniProtKB-UniRule"/>
</dbReference>
<dbReference type="InterPro" id="IPR049946">
    <property type="entry name" value="RIBOSOMAL_L20_CS"/>
</dbReference>
<keyword evidence="10" id="KW-0934">Plastid</keyword>
<geneLocation type="chloroplast" evidence="10"/>
<dbReference type="GO" id="GO:1990904">
    <property type="term" value="C:ribonucleoprotein complex"/>
    <property type="evidence" value="ECO:0007669"/>
    <property type="project" value="UniProtKB-KW"/>
</dbReference>
<dbReference type="PANTHER" id="PTHR10986">
    <property type="entry name" value="39S RIBOSOMAL PROTEIN L20"/>
    <property type="match status" value="1"/>
</dbReference>
<evidence type="ECO:0000256" key="2">
    <source>
        <dbReference type="ARBA" id="ARBA00022730"/>
    </source>
</evidence>
<dbReference type="SUPFAM" id="SSF74731">
    <property type="entry name" value="Ribosomal protein L20"/>
    <property type="match status" value="1"/>
</dbReference>
<evidence type="ECO:0000256" key="5">
    <source>
        <dbReference type="ARBA" id="ARBA00023274"/>
    </source>
</evidence>
<reference evidence="10" key="1">
    <citation type="journal article" date="2015" name="BMC Evol. Biol.">
        <title>Chloroplast phylogenomic analysis of chlorophyte green algae identifies a novel lineage sister to the Sphaeropleales (Chlorophyceae).</title>
        <authorList>
            <person name="Lemieux C."/>
            <person name="Vincent A.T."/>
            <person name="Labarre A."/>
            <person name="Otis C."/>
            <person name="Turmel M."/>
        </authorList>
    </citation>
    <scope>NUCLEOTIDE SEQUENCE</scope>
</reference>
<dbReference type="PROSITE" id="PS00937">
    <property type="entry name" value="RIBOSOMAL_L20"/>
    <property type="match status" value="1"/>
</dbReference>
<keyword evidence="10" id="KW-0150">Chloroplast</keyword>
<dbReference type="GO" id="GO:0009507">
    <property type="term" value="C:chloroplast"/>
    <property type="evidence" value="ECO:0007669"/>
    <property type="project" value="UniProtKB-SubCell"/>
</dbReference>
<dbReference type="FunFam" id="1.10.1900.20:FF:000001">
    <property type="entry name" value="50S ribosomal protein L20"/>
    <property type="match status" value="1"/>
</dbReference>
<keyword evidence="3 7" id="KW-0694">RNA-binding</keyword>
<evidence type="ECO:0000256" key="3">
    <source>
        <dbReference type="ARBA" id="ARBA00022884"/>
    </source>
</evidence>
<dbReference type="InterPro" id="IPR005813">
    <property type="entry name" value="Ribosomal_bL20"/>
</dbReference>
<comment type="function">
    <text evidence="7 9">Binds directly to 23S ribosomal RNA and is necessary for the in vitro assembly process of the 50S ribosomal subunit. It is not involved in the protein synthesizing functions of that subunit.</text>
</comment>
<keyword evidence="4 7" id="KW-0689">Ribosomal protein</keyword>
<dbReference type="EMBL" id="KT625415">
    <property type="protein sequence ID" value="ALO63059.1"/>
    <property type="molecule type" value="Genomic_DNA"/>
</dbReference>
<dbReference type="Gene3D" id="6.10.160.10">
    <property type="match status" value="1"/>
</dbReference>
<dbReference type="CDD" id="cd07026">
    <property type="entry name" value="Ribosomal_L20"/>
    <property type="match status" value="1"/>
</dbReference>
<comment type="similarity">
    <text evidence="1 7 8">Belongs to the bacterial ribosomal protein bL20 family.</text>
</comment>
<evidence type="ECO:0000256" key="1">
    <source>
        <dbReference type="ARBA" id="ARBA00007698"/>
    </source>
</evidence>
<evidence type="ECO:0000313" key="10">
    <source>
        <dbReference type="EMBL" id="ALO63059.1"/>
    </source>
</evidence>
<evidence type="ECO:0000256" key="6">
    <source>
        <dbReference type="ARBA" id="ARBA00035295"/>
    </source>
</evidence>
<keyword evidence="2 7" id="KW-0699">rRNA-binding</keyword>
<dbReference type="AlphaFoldDB" id="A0A0S2LNZ4"/>
<evidence type="ECO:0000256" key="7">
    <source>
        <dbReference type="HAMAP-Rule" id="MF_00382"/>
    </source>
</evidence>
<proteinExistence type="inferred from homology"/>
<dbReference type="InterPro" id="IPR035566">
    <property type="entry name" value="Ribosomal_protein_bL20_C"/>
</dbReference>
<dbReference type="GO" id="GO:0006412">
    <property type="term" value="P:translation"/>
    <property type="evidence" value="ECO:0007669"/>
    <property type="project" value="InterPro"/>
</dbReference>
<dbReference type="NCBIfam" id="TIGR01032">
    <property type="entry name" value="rplT_bact"/>
    <property type="match status" value="1"/>
</dbReference>
<sequence length="113" mass="13425">MTRVKRGNVLRKRHKKILKMSKGFRGAASVIFSVSNQLTMKALRYAFMNRRKKKRDFRRIWITRLNGAVRRYGLTYSEFIRDLRLHSIQLNRKILAQIACIDPASFIKLILLF</sequence>
<dbReference type="RefSeq" id="YP_009184967.1">
    <property type="nucleotide sequence ID" value="NC_028583.1"/>
</dbReference>
<dbReference type="GO" id="GO:0005840">
    <property type="term" value="C:ribosome"/>
    <property type="evidence" value="ECO:0007669"/>
    <property type="project" value="UniProtKB-KW"/>
</dbReference>
<dbReference type="GO" id="GO:0003735">
    <property type="term" value="F:structural constituent of ribosome"/>
    <property type="evidence" value="ECO:0007669"/>
    <property type="project" value="InterPro"/>
</dbReference>
<dbReference type="GeneID" id="26378757"/>
<dbReference type="Gene3D" id="1.10.1900.20">
    <property type="entry name" value="Ribosomal protein L20"/>
    <property type="match status" value="1"/>
</dbReference>
<evidence type="ECO:0000256" key="8">
    <source>
        <dbReference type="RuleBase" id="RU000561"/>
    </source>
</evidence>
<evidence type="ECO:0000256" key="9">
    <source>
        <dbReference type="RuleBase" id="RU004311"/>
    </source>
</evidence>
<dbReference type="PRINTS" id="PR00062">
    <property type="entry name" value="RIBOSOMALL20"/>
</dbReference>
<evidence type="ECO:0000256" key="4">
    <source>
        <dbReference type="ARBA" id="ARBA00022980"/>
    </source>
</evidence>
<dbReference type="HAMAP" id="MF_00382">
    <property type="entry name" value="Ribosomal_bL20"/>
    <property type="match status" value="1"/>
</dbReference>
<gene>
    <name evidence="7 10" type="primary">rpl20</name>
</gene>
<protein>
    <recommendedName>
        <fullName evidence="6 7">Large ribosomal subunit protein bL20c</fullName>
    </recommendedName>
</protein>
<name>A0A0S2LNZ4_9CHLO</name>
<accession>A0A0S2LNZ4</accession>